<evidence type="ECO:0000313" key="3">
    <source>
        <dbReference type="EMBL" id="EHN09946.1"/>
    </source>
</evidence>
<comment type="caution">
    <text evidence="3">The sequence shown here is derived from an EMBL/GenBank/DDBJ whole genome shotgun (WGS) entry which is preliminary data.</text>
</comment>
<evidence type="ECO:0000259" key="2">
    <source>
        <dbReference type="Pfam" id="PF08044"/>
    </source>
</evidence>
<accession>H0E8R8</accession>
<organism evidence="3 4">
    <name type="scientific">Patulibacter medicamentivorans</name>
    <dbReference type="NCBI Taxonomy" id="1097667"/>
    <lineage>
        <taxon>Bacteria</taxon>
        <taxon>Bacillati</taxon>
        <taxon>Actinomycetota</taxon>
        <taxon>Thermoleophilia</taxon>
        <taxon>Solirubrobacterales</taxon>
        <taxon>Patulibacteraceae</taxon>
        <taxon>Patulibacter</taxon>
    </lineage>
</organism>
<dbReference type="InterPro" id="IPR012551">
    <property type="entry name" value="DUF1707_SHOCT-like"/>
</dbReference>
<dbReference type="EMBL" id="AGUD01000246">
    <property type="protein sequence ID" value="EHN09946.1"/>
    <property type="molecule type" value="Genomic_DNA"/>
</dbReference>
<gene>
    <name evidence="3" type="ORF">PAI11_32320</name>
</gene>
<feature type="transmembrane region" description="Helical" evidence="1">
    <location>
        <begin position="93"/>
        <end position="111"/>
    </location>
</feature>
<keyword evidence="1" id="KW-0812">Transmembrane</keyword>
<evidence type="ECO:0000256" key="1">
    <source>
        <dbReference type="SAM" id="Phobius"/>
    </source>
</evidence>
<proteinExistence type="predicted"/>
<keyword evidence="4" id="KW-1185">Reference proteome</keyword>
<keyword evidence="1" id="KW-1133">Transmembrane helix</keyword>
<dbReference type="OrthoDB" id="3534574at2"/>
<dbReference type="Proteomes" id="UP000005143">
    <property type="component" value="Unassembled WGS sequence"/>
</dbReference>
<protein>
    <recommendedName>
        <fullName evidence="2">DUF1707 domain-containing protein</fullName>
    </recommendedName>
</protein>
<name>H0E8R8_9ACTN</name>
<dbReference type="RefSeq" id="WP_007577098.1">
    <property type="nucleotide sequence ID" value="NZ_AGUD01000246.1"/>
</dbReference>
<feature type="transmembrane region" description="Helical" evidence="1">
    <location>
        <begin position="117"/>
        <end position="136"/>
    </location>
</feature>
<sequence length="145" mass="15658">MSTWRAISSNAMRIGDGERELAERELRAQFTAGRLDPEELEERLGVVASARTRADLAQALSDLPGALRRVATAPARARGAEVARRVDRAAMRTHTVVFTGVNGGAITVWAVAGAGVFWPAAVLVPTALLLGGHVRVRRAVRRRLR</sequence>
<keyword evidence="1" id="KW-0472">Membrane</keyword>
<feature type="domain" description="DUF1707" evidence="2">
    <location>
        <begin position="12"/>
        <end position="64"/>
    </location>
</feature>
<dbReference type="Pfam" id="PF08044">
    <property type="entry name" value="DUF1707"/>
    <property type="match status" value="1"/>
</dbReference>
<reference evidence="3 4" key="1">
    <citation type="journal article" date="2013" name="Biodegradation">
        <title>Quantitative proteomic analysis of ibuprofen-degrading Patulibacter sp. strain I11.</title>
        <authorList>
            <person name="Almeida B."/>
            <person name="Kjeldal H."/>
            <person name="Lolas I."/>
            <person name="Knudsen A.D."/>
            <person name="Carvalho G."/>
            <person name="Nielsen K.L."/>
            <person name="Barreto Crespo M.T."/>
            <person name="Stensballe A."/>
            <person name="Nielsen J.L."/>
        </authorList>
    </citation>
    <scope>NUCLEOTIDE SEQUENCE [LARGE SCALE GENOMIC DNA]</scope>
    <source>
        <strain evidence="3 4">I11</strain>
    </source>
</reference>
<dbReference type="AlphaFoldDB" id="H0E8R8"/>
<evidence type="ECO:0000313" key="4">
    <source>
        <dbReference type="Proteomes" id="UP000005143"/>
    </source>
</evidence>